<accession>A0A382H229</accession>
<dbReference type="AlphaFoldDB" id="A0A382H229"/>
<evidence type="ECO:0000313" key="1">
    <source>
        <dbReference type="EMBL" id="SVB80501.1"/>
    </source>
</evidence>
<organism evidence="1">
    <name type="scientific">marine metagenome</name>
    <dbReference type="NCBI Taxonomy" id="408172"/>
    <lineage>
        <taxon>unclassified sequences</taxon>
        <taxon>metagenomes</taxon>
        <taxon>ecological metagenomes</taxon>
    </lineage>
</organism>
<gene>
    <name evidence="1" type="ORF">METZ01_LOCUS233355</name>
</gene>
<feature type="non-terminal residue" evidence="1">
    <location>
        <position position="59"/>
    </location>
</feature>
<reference evidence="1" key="1">
    <citation type="submission" date="2018-05" db="EMBL/GenBank/DDBJ databases">
        <authorList>
            <person name="Lanie J.A."/>
            <person name="Ng W.-L."/>
            <person name="Kazmierczak K.M."/>
            <person name="Andrzejewski T.M."/>
            <person name="Davidsen T.M."/>
            <person name="Wayne K.J."/>
            <person name="Tettelin H."/>
            <person name="Glass J.I."/>
            <person name="Rusch D."/>
            <person name="Podicherti R."/>
            <person name="Tsui H.-C.T."/>
            <person name="Winkler M.E."/>
        </authorList>
    </citation>
    <scope>NUCLEOTIDE SEQUENCE</scope>
</reference>
<dbReference type="EMBL" id="UINC01058348">
    <property type="protein sequence ID" value="SVB80501.1"/>
    <property type="molecule type" value="Genomic_DNA"/>
</dbReference>
<proteinExistence type="predicted"/>
<sequence length="59" mass="6859">MKKLITLMILGGLVFGGWQANLRWEEFKPVLAELEEKHPGKYAQMVEEATSFHIKETQR</sequence>
<name>A0A382H229_9ZZZZ</name>
<protein>
    <submittedName>
        <fullName evidence="1">Uncharacterized protein</fullName>
    </submittedName>
</protein>